<evidence type="ECO:0008006" key="5">
    <source>
        <dbReference type="Google" id="ProtNLM"/>
    </source>
</evidence>
<evidence type="ECO:0000256" key="2">
    <source>
        <dbReference type="SAM" id="SignalP"/>
    </source>
</evidence>
<evidence type="ECO:0000313" key="4">
    <source>
        <dbReference type="Proteomes" id="UP001631957"/>
    </source>
</evidence>
<feature type="region of interest" description="Disordered" evidence="1">
    <location>
        <begin position="26"/>
        <end position="48"/>
    </location>
</feature>
<sequence>MPRTTTVTRGLAAALIAVTALVLASTTGHTGAGEERPAARTADQLTGH</sequence>
<comment type="caution">
    <text evidence="3">The sequence shown here is derived from an EMBL/GenBank/DDBJ whole genome shotgun (WGS) entry which is preliminary data.</text>
</comment>
<accession>A0ABW9HV69</accession>
<dbReference type="EMBL" id="JBJVNI010000012">
    <property type="protein sequence ID" value="MFM9611681.1"/>
    <property type="molecule type" value="Genomic_DNA"/>
</dbReference>
<evidence type="ECO:0000313" key="3">
    <source>
        <dbReference type="EMBL" id="MFM9611681.1"/>
    </source>
</evidence>
<organism evidence="3 4">
    <name type="scientific">Streptomyces niveiscabiei</name>
    <dbReference type="NCBI Taxonomy" id="164115"/>
    <lineage>
        <taxon>Bacteria</taxon>
        <taxon>Bacillati</taxon>
        <taxon>Actinomycetota</taxon>
        <taxon>Actinomycetes</taxon>
        <taxon>Kitasatosporales</taxon>
        <taxon>Streptomycetaceae</taxon>
        <taxon>Streptomyces</taxon>
    </lineage>
</organism>
<reference evidence="3 4" key="1">
    <citation type="submission" date="2024-12" db="EMBL/GenBank/DDBJ databases">
        <title>Forecasting of Potato common scab and diversities of Pathogenic streptomyces spp. in china.</title>
        <authorList>
            <person name="Handique U."/>
            <person name="Wu J."/>
        </authorList>
    </citation>
    <scope>NUCLEOTIDE SEQUENCE [LARGE SCALE GENOMIC DNA]</scope>
    <source>
        <strain evidence="3 4">ZRIMU1530</strain>
    </source>
</reference>
<gene>
    <name evidence="3" type="ORF">ACKI18_23575</name>
</gene>
<name>A0ABW9HV69_9ACTN</name>
<keyword evidence="2" id="KW-0732">Signal</keyword>
<dbReference type="Proteomes" id="UP001631957">
    <property type="component" value="Unassembled WGS sequence"/>
</dbReference>
<feature type="chain" id="PRO_5046953643" description="Secreted protein" evidence="2">
    <location>
        <begin position="25"/>
        <end position="48"/>
    </location>
</feature>
<dbReference type="RefSeq" id="WP_159052180.1">
    <property type="nucleotide sequence ID" value="NZ_JBJVNI010000012.1"/>
</dbReference>
<keyword evidence="4" id="KW-1185">Reference proteome</keyword>
<feature type="signal peptide" evidence="2">
    <location>
        <begin position="1"/>
        <end position="24"/>
    </location>
</feature>
<protein>
    <recommendedName>
        <fullName evidence="5">Secreted protein</fullName>
    </recommendedName>
</protein>
<proteinExistence type="predicted"/>
<evidence type="ECO:0000256" key="1">
    <source>
        <dbReference type="SAM" id="MobiDB-lite"/>
    </source>
</evidence>